<name>A0A2M8Q742_9CHLR</name>
<dbReference type="Proteomes" id="UP000230790">
    <property type="component" value="Unassembled WGS sequence"/>
</dbReference>
<feature type="non-terminal residue" evidence="1">
    <location>
        <position position="143"/>
    </location>
</feature>
<organism evidence="1 2">
    <name type="scientific">Candidatus Thermofonsia Clade 3 bacterium</name>
    <dbReference type="NCBI Taxonomy" id="2364212"/>
    <lineage>
        <taxon>Bacteria</taxon>
        <taxon>Bacillati</taxon>
        <taxon>Chloroflexota</taxon>
        <taxon>Candidatus Thermofontia</taxon>
        <taxon>Candidatus Thermofonsia Clade 3</taxon>
    </lineage>
</organism>
<evidence type="ECO:0000313" key="2">
    <source>
        <dbReference type="Proteomes" id="UP000230790"/>
    </source>
</evidence>
<evidence type="ECO:0000313" key="1">
    <source>
        <dbReference type="EMBL" id="PJF45627.1"/>
    </source>
</evidence>
<dbReference type="SUPFAM" id="SSF53850">
    <property type="entry name" value="Periplasmic binding protein-like II"/>
    <property type="match status" value="1"/>
</dbReference>
<proteinExistence type="predicted"/>
<reference evidence="1 2" key="1">
    <citation type="submission" date="2017-11" db="EMBL/GenBank/DDBJ databases">
        <title>Evolution of Phototrophy in the Chloroflexi Phylum Driven by Horizontal Gene Transfer.</title>
        <authorList>
            <person name="Ward L.M."/>
            <person name="Hemp J."/>
            <person name="Shih P.M."/>
            <person name="Mcglynn S.E."/>
            <person name="Fischer W."/>
        </authorList>
    </citation>
    <scope>NUCLEOTIDE SEQUENCE [LARGE SCALE GENOMIC DNA]</scope>
    <source>
        <strain evidence="1">JP3_7</strain>
    </source>
</reference>
<accession>A0A2M8Q742</accession>
<comment type="caution">
    <text evidence="1">The sequence shown here is derived from an EMBL/GenBank/DDBJ whole genome shotgun (WGS) entry which is preliminary data.</text>
</comment>
<sequence>ASYRGAATISAIHVPPTGLYPGYYFEPMQDWLNNFTLDLGNGEQYKPYDPEAAQRIAEEARKSLGDMVPTDPAEIRKAIGYGWWKHDLEAAEKLMVKAGCTRNAAGKWVLPNGEVFKIALMAEGDTRPVMNRGAAMIVENWSE</sequence>
<dbReference type="AlphaFoldDB" id="A0A2M8Q742"/>
<dbReference type="Gene3D" id="3.10.105.10">
    <property type="entry name" value="Dipeptide-binding Protein, Domain 3"/>
    <property type="match status" value="1"/>
</dbReference>
<feature type="non-terminal residue" evidence="1">
    <location>
        <position position="1"/>
    </location>
</feature>
<protein>
    <submittedName>
        <fullName evidence="1">Peptide ABC transporter</fullName>
    </submittedName>
</protein>
<gene>
    <name evidence="1" type="ORF">CUN48_17925</name>
</gene>
<dbReference type="EMBL" id="PGTN01000905">
    <property type="protein sequence ID" value="PJF45627.1"/>
    <property type="molecule type" value="Genomic_DNA"/>
</dbReference>